<keyword evidence="1" id="KW-0540">Nuclease</keyword>
<dbReference type="EMBL" id="FXUY01000002">
    <property type="protein sequence ID" value="SMQ30707.1"/>
    <property type="molecule type" value="Genomic_DNA"/>
</dbReference>
<keyword evidence="1" id="KW-0378">Hydrolase</keyword>
<keyword evidence="1" id="KW-0255">Endonuclease</keyword>
<protein>
    <submittedName>
        <fullName evidence="1">T/G mismatch-specific endonuclease</fullName>
    </submittedName>
</protein>
<dbReference type="Proteomes" id="UP001158048">
    <property type="component" value="Unassembled WGS sequence"/>
</dbReference>
<accession>A0ACD2UDN6</accession>
<evidence type="ECO:0000313" key="2">
    <source>
        <dbReference type="Proteomes" id="UP001158048"/>
    </source>
</evidence>
<gene>
    <name evidence="1" type="ORF">SAMN04488483_5602</name>
</gene>
<keyword evidence="2" id="KW-1185">Reference proteome</keyword>
<sequence>MVDVVDAVTRSRMMSGIKSKNTKPEVSIRKALHERGFRYRIHDSNLPGKPDLVLPKYNAVIFIHGCFWHRHTCRYFRLPQTRPDFWLDKIEKNQARDQMQESALLSHGWRVLIVWECAVRSMNREKSFVLIDLIAEWLINGNEYLQIDESSCSPTVLATILKASPPNI</sequence>
<name>A0ACD2UDN6_9PSED</name>
<proteinExistence type="predicted"/>
<organism evidence="1 2">
    <name type="scientific">Pseudomonas helmanticensis</name>
    <dbReference type="NCBI Taxonomy" id="1471381"/>
    <lineage>
        <taxon>Bacteria</taxon>
        <taxon>Pseudomonadati</taxon>
        <taxon>Pseudomonadota</taxon>
        <taxon>Gammaproteobacteria</taxon>
        <taxon>Pseudomonadales</taxon>
        <taxon>Pseudomonadaceae</taxon>
        <taxon>Pseudomonas</taxon>
    </lineage>
</organism>
<comment type="caution">
    <text evidence="1">The sequence shown here is derived from an EMBL/GenBank/DDBJ whole genome shotgun (WGS) entry which is preliminary data.</text>
</comment>
<reference evidence="1" key="1">
    <citation type="submission" date="2017-05" db="EMBL/GenBank/DDBJ databases">
        <authorList>
            <person name="Varghese N."/>
            <person name="Submissions S."/>
        </authorList>
    </citation>
    <scope>NUCLEOTIDE SEQUENCE</scope>
    <source>
        <strain evidence="1">LMG 28168</strain>
    </source>
</reference>
<evidence type="ECO:0000313" key="1">
    <source>
        <dbReference type="EMBL" id="SMQ30707.1"/>
    </source>
</evidence>